<organism evidence="3 4">
    <name type="scientific">Corallibacter vietnamensis</name>
    <dbReference type="NCBI Taxonomy" id="904130"/>
    <lineage>
        <taxon>Bacteria</taxon>
        <taxon>Pseudomonadati</taxon>
        <taxon>Bacteroidota</taxon>
        <taxon>Flavobacteriia</taxon>
        <taxon>Flavobacteriales</taxon>
        <taxon>Flavobacteriaceae</taxon>
        <taxon>Corallibacter</taxon>
    </lineage>
</organism>
<dbReference type="Proteomes" id="UP001501456">
    <property type="component" value="Unassembled WGS sequence"/>
</dbReference>
<gene>
    <name evidence="3" type="ORF">GCM10022271_23950</name>
</gene>
<feature type="transmembrane region" description="Helical" evidence="1">
    <location>
        <begin position="446"/>
        <end position="464"/>
    </location>
</feature>
<feature type="transmembrane region" description="Helical" evidence="1">
    <location>
        <begin position="421"/>
        <end position="439"/>
    </location>
</feature>
<feature type="transmembrane region" description="Helical" evidence="1">
    <location>
        <begin position="368"/>
        <end position="393"/>
    </location>
</feature>
<feature type="transmembrane region" description="Helical" evidence="1">
    <location>
        <begin position="252"/>
        <end position="280"/>
    </location>
</feature>
<name>A0ABP7HEF0_9FLAO</name>
<evidence type="ECO:0000313" key="4">
    <source>
        <dbReference type="Proteomes" id="UP001501456"/>
    </source>
</evidence>
<reference evidence="4" key="1">
    <citation type="journal article" date="2019" name="Int. J. Syst. Evol. Microbiol.">
        <title>The Global Catalogue of Microorganisms (GCM) 10K type strain sequencing project: providing services to taxonomists for standard genome sequencing and annotation.</title>
        <authorList>
            <consortium name="The Broad Institute Genomics Platform"/>
            <consortium name="The Broad Institute Genome Sequencing Center for Infectious Disease"/>
            <person name="Wu L."/>
            <person name="Ma J."/>
        </authorList>
    </citation>
    <scope>NUCLEOTIDE SEQUENCE [LARGE SCALE GENOMIC DNA]</scope>
    <source>
        <strain evidence="4">JCM 17525</strain>
    </source>
</reference>
<accession>A0ABP7HEF0</accession>
<dbReference type="InterPro" id="IPR058514">
    <property type="entry name" value="DUF8201"/>
</dbReference>
<evidence type="ECO:0000259" key="2">
    <source>
        <dbReference type="Pfam" id="PF26626"/>
    </source>
</evidence>
<comment type="caution">
    <text evidence="3">The sequence shown here is derived from an EMBL/GenBank/DDBJ whole genome shotgun (WGS) entry which is preliminary data.</text>
</comment>
<feature type="domain" description="DUF8201" evidence="2">
    <location>
        <begin position="1"/>
        <end position="427"/>
    </location>
</feature>
<feature type="transmembrane region" description="Helical" evidence="1">
    <location>
        <begin position="292"/>
        <end position="312"/>
    </location>
</feature>
<dbReference type="Pfam" id="PF26626">
    <property type="entry name" value="DUF8201"/>
    <property type="match status" value="1"/>
</dbReference>
<proteinExistence type="predicted"/>
<feature type="transmembrane region" description="Helical" evidence="1">
    <location>
        <begin position="400"/>
        <end position="415"/>
    </location>
</feature>
<feature type="transmembrane region" description="Helical" evidence="1">
    <location>
        <begin position="202"/>
        <end position="220"/>
    </location>
</feature>
<keyword evidence="1" id="KW-1133">Transmembrane helix</keyword>
<feature type="transmembrane region" description="Helical" evidence="1">
    <location>
        <begin position="97"/>
        <end position="119"/>
    </location>
</feature>
<dbReference type="InterPro" id="IPR058065">
    <property type="entry name" value="LIC_10190-like"/>
</dbReference>
<keyword evidence="1" id="KW-0812">Transmembrane</keyword>
<dbReference type="RefSeq" id="WP_344730845.1">
    <property type="nucleotide sequence ID" value="NZ_BAABBI010000005.1"/>
</dbReference>
<dbReference type="NCBIfam" id="NF047510">
    <property type="entry name" value="LIC_10190_fam"/>
    <property type="match status" value="1"/>
</dbReference>
<evidence type="ECO:0000256" key="1">
    <source>
        <dbReference type="SAM" id="Phobius"/>
    </source>
</evidence>
<keyword evidence="4" id="KW-1185">Reference proteome</keyword>
<evidence type="ECO:0000313" key="3">
    <source>
        <dbReference type="EMBL" id="GAA3790768.1"/>
    </source>
</evidence>
<feature type="transmembrane region" description="Helical" evidence="1">
    <location>
        <begin position="170"/>
        <end position="190"/>
    </location>
</feature>
<dbReference type="EMBL" id="BAABBI010000005">
    <property type="protein sequence ID" value="GAA3790768.1"/>
    <property type="molecule type" value="Genomic_DNA"/>
</dbReference>
<protein>
    <recommendedName>
        <fullName evidence="2">DUF8201 domain-containing protein</fullName>
    </recommendedName>
</protein>
<keyword evidence="1" id="KW-0472">Membrane</keyword>
<feature type="transmembrane region" description="Helical" evidence="1">
    <location>
        <begin position="43"/>
        <end position="76"/>
    </location>
</feature>
<sequence length="555" mass="63127">MLLILLSWIYIIILASVAGISLNKYLGITKTDDLTTIFHGFFSITIFASIWAIFSGLNVIFCIVLSLSTAFLFYLNRKECLSYFLRFKEGIVKLDSFFKLILIGVSILILAQCASAPTLPDNESYYIQTILWLNEFGFVKGLTNLHLFLGQTSGWHILQSALSFSFIYPNFNDISGLCLLLGNVFAVIALQKFIKNHNRNKTLLYIGLLPVFNCFLFPFISSPSPDLAVIILLAIVVFKFITNYKACTKDELLSVVILTAFLIFIKVTAIVCLVFPFVLFIKHYKANKKHSIIIGSIYTTVLLLMITKNIIITGNALYPLFDFDTFKTSWSLPKNISSYFSSYGNAYGYGIPTTVYETSSVVALLKYWINYTGIDGFINKCMVVLLLVFAFFLKHKPFRIIYGVTIIQLVLLFYTSPQFRFYLPFFIVLVLLVLSRVFWKKSVIKFMLICSILLCFGFVFIPSLPGKTKTSSFHLKNIIEPYSNSKYPLEYKTITTNNATLNIPVGIDFFWGTGNTPIPALNEQQLDYFKTYYNVLPEQKSSNLKDGFILKSTKQ</sequence>